<evidence type="ECO:0000313" key="8">
    <source>
        <dbReference type="EMBL" id="KAH0886789.1"/>
    </source>
</evidence>
<keyword evidence="3" id="KW-0996">Nickel insertion</keyword>
<dbReference type="InterPro" id="IPR003495">
    <property type="entry name" value="CobW/HypB/UreG_nucleotide-bd"/>
</dbReference>
<evidence type="ECO:0000256" key="5">
    <source>
        <dbReference type="ARBA" id="ARBA00023186"/>
    </source>
</evidence>
<dbReference type="Pfam" id="PF02721">
    <property type="entry name" value="DUF223"/>
    <property type="match status" value="1"/>
</dbReference>
<evidence type="ECO:0000259" key="7">
    <source>
        <dbReference type="Pfam" id="PF02721"/>
    </source>
</evidence>
<feature type="non-terminal residue" evidence="8">
    <location>
        <position position="1"/>
    </location>
</feature>
<comment type="similarity">
    <text evidence="1">Belongs to the SIMIBI class G3E GTPase family. UreG subfamily.</text>
</comment>
<protein>
    <submittedName>
        <fullName evidence="8">Uncharacterized protein</fullName>
    </submittedName>
</protein>
<dbReference type="Proteomes" id="UP000824890">
    <property type="component" value="Unassembled WGS sequence"/>
</dbReference>
<gene>
    <name evidence="8" type="ORF">HID58_062885</name>
</gene>
<comment type="caution">
    <text evidence="8">The sequence shown here is derived from an EMBL/GenBank/DDBJ whole genome shotgun (WGS) entry which is preliminary data.</text>
</comment>
<dbReference type="Pfam" id="PF02492">
    <property type="entry name" value="cobW"/>
    <property type="match status" value="1"/>
</dbReference>
<dbReference type="EMBL" id="JAGKQM010000014">
    <property type="protein sequence ID" value="KAH0886789.1"/>
    <property type="molecule type" value="Genomic_DNA"/>
</dbReference>
<dbReference type="InterPro" id="IPR027417">
    <property type="entry name" value="P-loop_NTPase"/>
</dbReference>
<feature type="domain" description="Replication protein A 70 kDa DNA-binding subunit B/D first OB fold" evidence="7">
    <location>
        <begin position="338"/>
        <end position="380"/>
    </location>
</feature>
<dbReference type="InterPro" id="IPR003871">
    <property type="entry name" value="RFA1B/D_OB_1st"/>
</dbReference>
<keyword evidence="5" id="KW-0143">Chaperone</keyword>
<dbReference type="Gene3D" id="2.40.50.140">
    <property type="entry name" value="Nucleic acid-binding proteins"/>
    <property type="match status" value="1"/>
</dbReference>
<proteinExistence type="inferred from homology"/>
<keyword evidence="9" id="KW-1185">Reference proteome</keyword>
<evidence type="ECO:0000256" key="2">
    <source>
        <dbReference type="ARBA" id="ARBA00022741"/>
    </source>
</evidence>
<dbReference type="CDD" id="cd05540">
    <property type="entry name" value="UreG"/>
    <property type="match status" value="1"/>
</dbReference>
<evidence type="ECO:0000256" key="3">
    <source>
        <dbReference type="ARBA" id="ARBA00022988"/>
    </source>
</evidence>
<dbReference type="PANTHER" id="PTHR31715">
    <property type="entry name" value="UREASE ACCESSORY PROTEIN G"/>
    <property type="match status" value="1"/>
</dbReference>
<organism evidence="8 9">
    <name type="scientific">Brassica napus</name>
    <name type="common">Rape</name>
    <dbReference type="NCBI Taxonomy" id="3708"/>
    <lineage>
        <taxon>Eukaryota</taxon>
        <taxon>Viridiplantae</taxon>
        <taxon>Streptophyta</taxon>
        <taxon>Embryophyta</taxon>
        <taxon>Tracheophyta</taxon>
        <taxon>Spermatophyta</taxon>
        <taxon>Magnoliopsida</taxon>
        <taxon>eudicotyledons</taxon>
        <taxon>Gunneridae</taxon>
        <taxon>Pentapetalae</taxon>
        <taxon>rosids</taxon>
        <taxon>malvids</taxon>
        <taxon>Brassicales</taxon>
        <taxon>Brassicaceae</taxon>
        <taxon>Brassiceae</taxon>
        <taxon>Brassica</taxon>
    </lineage>
</organism>
<evidence type="ECO:0000259" key="6">
    <source>
        <dbReference type="Pfam" id="PF02492"/>
    </source>
</evidence>
<dbReference type="SUPFAM" id="SSF52540">
    <property type="entry name" value="P-loop containing nucleoside triphosphate hydrolases"/>
    <property type="match status" value="1"/>
</dbReference>
<keyword evidence="4" id="KW-0342">GTP-binding</keyword>
<dbReference type="Gene3D" id="3.40.50.300">
    <property type="entry name" value="P-loop containing nucleotide triphosphate hydrolases"/>
    <property type="match status" value="1"/>
</dbReference>
<dbReference type="NCBIfam" id="TIGR00101">
    <property type="entry name" value="ureG"/>
    <property type="match status" value="1"/>
</dbReference>
<sequence>IHSRGVAQVKVNAATKQSLKSLEKWLHMTMIITITTTSKATSAESWVGPDGRVYHSHDGLAPHSHEPIYSPGYFSRRAPPLNDRNFSERAFTVGIGGPVGTGKTALMLALCRVLRDKYSLAAVTNDIFTKEDGEFLVKHGALPEERIRAVETGGCPHAAIREDISINLGPLEELSNLFKTDLLLCESGGDNLAANFSRELADYIIYIIDVSAGDKIPRKGGPGITQADLLVINKTDLAAAVGADLSVMERDALRMRDGGEAWAWGYRNSQPRHELMGASNREQAPLTEGSDELKLLEPRSRFRMSGKLPVSSFWESSKYERRLRLLNEEGTWPTKPTFRLLNGVKPARNNWLIRVKVLHSWKQSTSFGGKTFECVLADETVIGEWKTIDTFQVLAASGHYCPTNHQYELILLTKCDLLSDKIYLSLSSYDDLRNIDEKKNFFLKDIIGQVVDLNGVQTVQAMGKDKMMVQFCLRDCSGDEIVCCLWGKFAEQVETILENCNNERVIMLIRFAKIGFFRGEVQVTNAFDASIVDINPIYEEAIEFKEKNITNAFDASIVALNPRKEAKQIAQNKKEDWNEIEVRSISKILVAAEIESYKIICSIESVDTYWGWFYIGCKFVTDTAEIEDSIILPQPIESLVGKSFCFGISISNDNLNNGSITFKVSEVWSGDKIQKIESQTEPSSCFDTNSSTLSGGDVFLVDQNKESSFEGFSTPLLKRKEEDADLLDMTSTSKMKCTKMIKLEKTKTDE</sequence>
<dbReference type="InterPro" id="IPR012340">
    <property type="entry name" value="NA-bd_OB-fold"/>
</dbReference>
<evidence type="ECO:0000256" key="4">
    <source>
        <dbReference type="ARBA" id="ARBA00023134"/>
    </source>
</evidence>
<evidence type="ECO:0000313" key="9">
    <source>
        <dbReference type="Proteomes" id="UP000824890"/>
    </source>
</evidence>
<dbReference type="SUPFAM" id="SSF50249">
    <property type="entry name" value="Nucleic acid-binding proteins"/>
    <property type="match status" value="2"/>
</dbReference>
<accession>A0ABQ8A2P3</accession>
<reference evidence="8 9" key="1">
    <citation type="submission" date="2021-05" db="EMBL/GenBank/DDBJ databases">
        <title>Genome Assembly of Synthetic Allotetraploid Brassica napus Reveals Homoeologous Exchanges between Subgenomes.</title>
        <authorList>
            <person name="Davis J.T."/>
        </authorList>
    </citation>
    <scope>NUCLEOTIDE SEQUENCE [LARGE SCALE GENOMIC DNA]</scope>
    <source>
        <strain evidence="9">cv. Da-Ae</strain>
        <tissue evidence="8">Seedling</tissue>
    </source>
</reference>
<dbReference type="CDD" id="cd04481">
    <property type="entry name" value="RPA1_DBD_B_like"/>
    <property type="match status" value="1"/>
</dbReference>
<feature type="domain" description="CobW/HypB/UreG nucleotide-binding" evidence="6">
    <location>
        <begin position="92"/>
        <end position="258"/>
    </location>
</feature>
<evidence type="ECO:0000256" key="1">
    <source>
        <dbReference type="ARBA" id="ARBA00005732"/>
    </source>
</evidence>
<name>A0ABQ8A2P3_BRANA</name>
<dbReference type="HAMAP" id="MF_01389">
    <property type="entry name" value="UreG"/>
    <property type="match status" value="1"/>
</dbReference>
<dbReference type="InterPro" id="IPR004400">
    <property type="entry name" value="UreG"/>
</dbReference>
<dbReference type="PANTHER" id="PTHR31715:SF0">
    <property type="entry name" value="UREASE ACCESSORY PROTEIN G"/>
    <property type="match status" value="1"/>
</dbReference>
<keyword evidence="2" id="KW-0547">Nucleotide-binding</keyword>